<protein>
    <submittedName>
        <fullName evidence="2">Uncharacterized protein</fullName>
    </submittedName>
</protein>
<accession>Q6ERA6</accession>
<dbReference type="EMBL" id="AP005585">
    <property type="protein sequence ID" value="BAD28814.1"/>
    <property type="molecule type" value="Genomic_DNA"/>
</dbReference>
<sequence>MGVGPACGGRRRRRWGLGRVRQTATATSGARPRRADGDGGASAARGDDLWRAATSVTDHADLGAAGSWRRRELGGARRRRAGAADGDTGLWAAGSGVGGPRAARSDVVRRRRWRELGGARGCGDTR</sequence>
<proteinExistence type="predicted"/>
<evidence type="ECO:0000313" key="2">
    <source>
        <dbReference type="EMBL" id="BAD28814.1"/>
    </source>
</evidence>
<reference evidence="3" key="1">
    <citation type="journal article" date="2005" name="Nature">
        <title>The map-based sequence of the rice genome.</title>
        <authorList>
            <consortium name="International rice genome sequencing project (IRGSP)"/>
            <person name="Matsumoto T."/>
            <person name="Wu J."/>
            <person name="Kanamori H."/>
            <person name="Katayose Y."/>
            <person name="Fujisawa M."/>
            <person name="Namiki N."/>
            <person name="Mizuno H."/>
            <person name="Yamamoto K."/>
            <person name="Antonio B.A."/>
            <person name="Baba T."/>
            <person name="Sakata K."/>
            <person name="Nagamura Y."/>
            <person name="Aoki H."/>
            <person name="Arikawa K."/>
            <person name="Arita K."/>
            <person name="Bito T."/>
            <person name="Chiden Y."/>
            <person name="Fujitsuka N."/>
            <person name="Fukunaka R."/>
            <person name="Hamada M."/>
            <person name="Harada C."/>
            <person name="Hayashi A."/>
            <person name="Hijishita S."/>
            <person name="Honda M."/>
            <person name="Hosokawa S."/>
            <person name="Ichikawa Y."/>
            <person name="Idonuma A."/>
            <person name="Iijima M."/>
            <person name="Ikeda M."/>
            <person name="Ikeno M."/>
            <person name="Ito K."/>
            <person name="Ito S."/>
            <person name="Ito T."/>
            <person name="Ito Y."/>
            <person name="Ito Y."/>
            <person name="Iwabuchi A."/>
            <person name="Kamiya K."/>
            <person name="Karasawa W."/>
            <person name="Kurita K."/>
            <person name="Katagiri S."/>
            <person name="Kikuta A."/>
            <person name="Kobayashi H."/>
            <person name="Kobayashi N."/>
            <person name="Machita K."/>
            <person name="Maehara T."/>
            <person name="Masukawa M."/>
            <person name="Mizubayashi T."/>
            <person name="Mukai Y."/>
            <person name="Nagasaki H."/>
            <person name="Nagata Y."/>
            <person name="Naito S."/>
            <person name="Nakashima M."/>
            <person name="Nakama Y."/>
            <person name="Nakamichi Y."/>
            <person name="Nakamura M."/>
            <person name="Meguro A."/>
            <person name="Negishi M."/>
            <person name="Ohta I."/>
            <person name="Ohta T."/>
            <person name="Okamoto M."/>
            <person name="Ono N."/>
            <person name="Saji S."/>
            <person name="Sakaguchi M."/>
            <person name="Sakai K."/>
            <person name="Shibata M."/>
            <person name="Shimokawa T."/>
            <person name="Song J."/>
            <person name="Takazaki Y."/>
            <person name="Terasawa K."/>
            <person name="Tsugane M."/>
            <person name="Tsuji K."/>
            <person name="Ueda S."/>
            <person name="Waki K."/>
            <person name="Yamagata H."/>
            <person name="Yamamoto M."/>
            <person name="Yamamoto S."/>
            <person name="Yamane H."/>
            <person name="Yoshiki S."/>
            <person name="Yoshihara R."/>
            <person name="Yukawa K."/>
            <person name="Zhong H."/>
            <person name="Yano M."/>
            <person name="Yuan Q."/>
            <person name="Ouyang S."/>
            <person name="Liu J."/>
            <person name="Jones K.M."/>
            <person name="Gansberger K."/>
            <person name="Moffat K."/>
            <person name="Hill J."/>
            <person name="Bera J."/>
            <person name="Fadrosh D."/>
            <person name="Jin S."/>
            <person name="Johri S."/>
            <person name="Kim M."/>
            <person name="Overton L."/>
            <person name="Reardon M."/>
            <person name="Tsitrin T."/>
            <person name="Vuong H."/>
            <person name="Weaver B."/>
            <person name="Ciecko A."/>
            <person name="Tallon L."/>
            <person name="Jackson J."/>
            <person name="Pai G."/>
            <person name="Aken S.V."/>
            <person name="Utterback T."/>
            <person name="Reidmuller S."/>
            <person name="Feldblyum T."/>
            <person name="Hsiao J."/>
            <person name="Zismann V."/>
            <person name="Iobst S."/>
            <person name="de Vazeille A.R."/>
            <person name="Buell C.R."/>
            <person name="Ying K."/>
            <person name="Li Y."/>
            <person name="Lu T."/>
            <person name="Huang Y."/>
            <person name="Zhao Q."/>
            <person name="Feng Q."/>
            <person name="Zhang L."/>
            <person name="Zhu J."/>
            <person name="Weng Q."/>
            <person name="Mu J."/>
            <person name="Lu Y."/>
            <person name="Fan D."/>
            <person name="Liu Y."/>
            <person name="Guan J."/>
            <person name="Zhang Y."/>
            <person name="Yu S."/>
            <person name="Liu X."/>
            <person name="Zhang Y."/>
            <person name="Hong G."/>
            <person name="Han B."/>
            <person name="Choisne N."/>
            <person name="Demange N."/>
            <person name="Orjeda G."/>
            <person name="Samain S."/>
            <person name="Cattolico L."/>
            <person name="Pelletier E."/>
            <person name="Couloux A."/>
            <person name="Segurens B."/>
            <person name="Wincker P."/>
            <person name="D'Hont A."/>
            <person name="Scarpelli C."/>
            <person name="Weissenbach J."/>
            <person name="Salanoubat M."/>
            <person name="Quetier F."/>
            <person name="Yu Y."/>
            <person name="Kim H.R."/>
            <person name="Rambo T."/>
            <person name="Currie J."/>
            <person name="Collura K."/>
            <person name="Luo M."/>
            <person name="Yang T."/>
            <person name="Ammiraju J.S.S."/>
            <person name="Engler F."/>
            <person name="Soderlund C."/>
            <person name="Wing R.A."/>
            <person name="Palmer L.E."/>
            <person name="de la Bastide M."/>
            <person name="Spiegel L."/>
            <person name="Nascimento L."/>
            <person name="Zutavern T."/>
            <person name="O'Shaughnessy A."/>
            <person name="Dike S."/>
            <person name="Dedhia N."/>
            <person name="Preston R."/>
            <person name="Balija V."/>
            <person name="McCombie W.R."/>
            <person name="Chow T."/>
            <person name="Chen H."/>
            <person name="Chung M."/>
            <person name="Chen C."/>
            <person name="Shaw J."/>
            <person name="Wu H."/>
            <person name="Hsiao K."/>
            <person name="Chao Y."/>
            <person name="Chu M."/>
            <person name="Cheng C."/>
            <person name="Hour A."/>
            <person name="Lee P."/>
            <person name="Lin S."/>
            <person name="Lin Y."/>
            <person name="Liou J."/>
            <person name="Liu S."/>
            <person name="Hsing Y."/>
            <person name="Raghuvanshi S."/>
            <person name="Mohanty A."/>
            <person name="Bharti A.K."/>
            <person name="Gaur A."/>
            <person name="Gupta V."/>
            <person name="Kumar D."/>
            <person name="Ravi V."/>
            <person name="Vij S."/>
            <person name="Kapur A."/>
            <person name="Khurana P."/>
            <person name="Khurana P."/>
            <person name="Khurana J.P."/>
            <person name="Tyagi A.K."/>
            <person name="Gaikwad K."/>
            <person name="Singh A."/>
            <person name="Dalal V."/>
            <person name="Srivastava S."/>
            <person name="Dixit A."/>
            <person name="Pal A.K."/>
            <person name="Ghazi I.A."/>
            <person name="Yadav M."/>
            <person name="Pandit A."/>
            <person name="Bhargava A."/>
            <person name="Sureshbabu K."/>
            <person name="Batra K."/>
            <person name="Sharma T.R."/>
            <person name="Mohapatra T."/>
            <person name="Singh N.K."/>
            <person name="Messing J."/>
            <person name="Nelson A.B."/>
            <person name="Fuks G."/>
            <person name="Kavchok S."/>
            <person name="Keizer G."/>
            <person name="Linton E."/>
            <person name="Llaca V."/>
            <person name="Song R."/>
            <person name="Tanyolac B."/>
            <person name="Young S."/>
            <person name="Ho-Il K."/>
            <person name="Hahn J.H."/>
            <person name="Sangsakoo G."/>
            <person name="Vanavichit A."/>
            <person name="de Mattos Luiz.A.T."/>
            <person name="Zimmer P.D."/>
            <person name="Malone G."/>
            <person name="Dellagostin O."/>
            <person name="de Oliveira A.C."/>
            <person name="Bevan M."/>
            <person name="Bancroft I."/>
            <person name="Minx P."/>
            <person name="Cordum H."/>
            <person name="Wilson R."/>
            <person name="Cheng Z."/>
            <person name="Jin W."/>
            <person name="Jiang J."/>
            <person name="Leong S.A."/>
            <person name="Iwama H."/>
            <person name="Gojobori T."/>
            <person name="Itoh T."/>
            <person name="Niimura Y."/>
            <person name="Fujii Y."/>
            <person name="Habara T."/>
            <person name="Sakai H."/>
            <person name="Sato Y."/>
            <person name="Wilson G."/>
            <person name="Kumar K."/>
            <person name="McCouch S."/>
            <person name="Juretic N."/>
            <person name="Hoen D."/>
            <person name="Wright S."/>
            <person name="Bruskiewich R."/>
            <person name="Bureau T."/>
            <person name="Miyao A."/>
            <person name="Hirochika H."/>
            <person name="Nishikawa T."/>
            <person name="Kadowaki K."/>
            <person name="Sugiura M."/>
            <person name="Burr B."/>
            <person name="Sasaki T."/>
        </authorList>
    </citation>
    <scope>NUCLEOTIDE SEQUENCE [LARGE SCALE GENOMIC DNA]</scope>
    <source>
        <strain evidence="3">cv. Nipponbare</strain>
    </source>
</reference>
<gene>
    <name evidence="2" type="primary">P0448B11.36</name>
</gene>
<feature type="region of interest" description="Disordered" evidence="1">
    <location>
        <begin position="1"/>
        <end position="46"/>
    </location>
</feature>
<reference evidence="3" key="2">
    <citation type="journal article" date="2008" name="Nucleic Acids Res.">
        <title>The rice annotation project database (RAP-DB): 2008 update.</title>
        <authorList>
            <consortium name="The rice annotation project (RAP)"/>
        </authorList>
    </citation>
    <scope>GENOME REANNOTATION</scope>
    <source>
        <strain evidence="3">cv. Nipponbare</strain>
    </source>
</reference>
<evidence type="ECO:0000256" key="1">
    <source>
        <dbReference type="SAM" id="MobiDB-lite"/>
    </source>
</evidence>
<dbReference type="AlphaFoldDB" id="Q6ERA6"/>
<feature type="region of interest" description="Disordered" evidence="1">
    <location>
        <begin position="60"/>
        <end position="106"/>
    </location>
</feature>
<name>Q6ERA6_ORYSJ</name>
<dbReference type="Proteomes" id="UP000000763">
    <property type="component" value="Chromosome 9"/>
</dbReference>
<evidence type="ECO:0000313" key="3">
    <source>
        <dbReference type="Proteomes" id="UP000000763"/>
    </source>
</evidence>
<organism evidence="2 3">
    <name type="scientific">Oryza sativa subsp. japonica</name>
    <name type="common">Rice</name>
    <dbReference type="NCBI Taxonomy" id="39947"/>
    <lineage>
        <taxon>Eukaryota</taxon>
        <taxon>Viridiplantae</taxon>
        <taxon>Streptophyta</taxon>
        <taxon>Embryophyta</taxon>
        <taxon>Tracheophyta</taxon>
        <taxon>Spermatophyta</taxon>
        <taxon>Magnoliopsida</taxon>
        <taxon>Liliopsida</taxon>
        <taxon>Poales</taxon>
        <taxon>Poaceae</taxon>
        <taxon>BOP clade</taxon>
        <taxon>Oryzoideae</taxon>
        <taxon>Oryzeae</taxon>
        <taxon>Oryzinae</taxon>
        <taxon>Oryza</taxon>
        <taxon>Oryza sativa</taxon>
    </lineage>
</organism>